<dbReference type="EMBL" id="HACG01048626">
    <property type="protein sequence ID" value="CEK95491.1"/>
    <property type="molecule type" value="Transcribed_RNA"/>
</dbReference>
<organism evidence="1">
    <name type="scientific">Arion vulgaris</name>
    <dbReference type="NCBI Taxonomy" id="1028688"/>
    <lineage>
        <taxon>Eukaryota</taxon>
        <taxon>Metazoa</taxon>
        <taxon>Spiralia</taxon>
        <taxon>Lophotrochozoa</taxon>
        <taxon>Mollusca</taxon>
        <taxon>Gastropoda</taxon>
        <taxon>Heterobranchia</taxon>
        <taxon>Euthyneura</taxon>
        <taxon>Panpulmonata</taxon>
        <taxon>Eupulmonata</taxon>
        <taxon>Stylommatophora</taxon>
        <taxon>Helicina</taxon>
        <taxon>Arionoidea</taxon>
        <taxon>Arionidae</taxon>
        <taxon>Arion</taxon>
    </lineage>
</organism>
<protein>
    <submittedName>
        <fullName evidence="1">Uncharacterized protein</fullName>
    </submittedName>
</protein>
<evidence type="ECO:0000313" key="1">
    <source>
        <dbReference type="EMBL" id="CEK95491.1"/>
    </source>
</evidence>
<dbReference type="AlphaFoldDB" id="A0A0B7BT06"/>
<accession>A0A0B7BT06</accession>
<feature type="non-terminal residue" evidence="1">
    <location>
        <position position="1"/>
    </location>
</feature>
<reference evidence="1" key="1">
    <citation type="submission" date="2014-12" db="EMBL/GenBank/DDBJ databases">
        <title>Insight into the proteome of Arion vulgaris.</title>
        <authorList>
            <person name="Aradska J."/>
            <person name="Bulat T."/>
            <person name="Smidak R."/>
            <person name="Sarate P."/>
            <person name="Gangsoo J."/>
            <person name="Sialana F."/>
            <person name="Bilban M."/>
            <person name="Lubec G."/>
        </authorList>
    </citation>
    <scope>NUCLEOTIDE SEQUENCE</scope>
    <source>
        <tissue evidence="1">Skin</tissue>
    </source>
</reference>
<gene>
    <name evidence="1" type="primary">ORF207210</name>
</gene>
<name>A0A0B7BT06_9EUPU</name>
<sequence>HEFMCTHHQQKLDLLRPVPSTTPLNCPQLSSPPTQVVCIPPDLLLSDSERCGFSKGRKFVLFRHTIDHYSTFKM</sequence>
<proteinExistence type="predicted"/>